<evidence type="ECO:0000313" key="2">
    <source>
        <dbReference type="Proteomes" id="UP000276133"/>
    </source>
</evidence>
<protein>
    <submittedName>
        <fullName evidence="1">Uncharacterized protein</fullName>
    </submittedName>
</protein>
<sequence>MHNLNTDLDSDQNLLLMSNIKKLLDNINNIREKTKMIEGKLKNER</sequence>
<organism evidence="1 2">
    <name type="scientific">Brachionus plicatilis</name>
    <name type="common">Marine rotifer</name>
    <name type="synonym">Brachionus muelleri</name>
    <dbReference type="NCBI Taxonomy" id="10195"/>
    <lineage>
        <taxon>Eukaryota</taxon>
        <taxon>Metazoa</taxon>
        <taxon>Spiralia</taxon>
        <taxon>Gnathifera</taxon>
        <taxon>Rotifera</taxon>
        <taxon>Eurotatoria</taxon>
        <taxon>Monogononta</taxon>
        <taxon>Pseudotrocha</taxon>
        <taxon>Ploima</taxon>
        <taxon>Brachionidae</taxon>
        <taxon>Brachionus</taxon>
    </lineage>
</organism>
<comment type="caution">
    <text evidence="1">The sequence shown here is derived from an EMBL/GenBank/DDBJ whole genome shotgun (WGS) entry which is preliminary data.</text>
</comment>
<feature type="non-terminal residue" evidence="1">
    <location>
        <position position="45"/>
    </location>
</feature>
<dbReference type="EMBL" id="REGN01002452">
    <property type="protein sequence ID" value="RNA27993.1"/>
    <property type="molecule type" value="Genomic_DNA"/>
</dbReference>
<name>A0A3M7RWQ2_BRAPC</name>
<keyword evidence="2" id="KW-1185">Reference proteome</keyword>
<dbReference type="AlphaFoldDB" id="A0A3M7RWQ2"/>
<reference evidence="1 2" key="1">
    <citation type="journal article" date="2018" name="Sci. Rep.">
        <title>Genomic signatures of local adaptation to the degree of environmental predictability in rotifers.</title>
        <authorList>
            <person name="Franch-Gras L."/>
            <person name="Hahn C."/>
            <person name="Garcia-Roger E.M."/>
            <person name="Carmona M.J."/>
            <person name="Serra M."/>
            <person name="Gomez A."/>
        </authorList>
    </citation>
    <scope>NUCLEOTIDE SEQUENCE [LARGE SCALE GENOMIC DNA]</scope>
    <source>
        <strain evidence="1">HYR1</strain>
    </source>
</reference>
<gene>
    <name evidence="1" type="ORF">BpHYR1_031571</name>
</gene>
<evidence type="ECO:0000313" key="1">
    <source>
        <dbReference type="EMBL" id="RNA27993.1"/>
    </source>
</evidence>
<dbReference type="Proteomes" id="UP000276133">
    <property type="component" value="Unassembled WGS sequence"/>
</dbReference>
<proteinExistence type="predicted"/>
<accession>A0A3M7RWQ2</accession>